<sequence>MHHPTPGELSIRADQEAWWTRMAENMEDAKNAGNVRTLFHVIRSSGPRKPPVSEIISDQNGSLICSSAEALDGWAQCFEQQFS</sequence>
<name>G7YJU9_CLOSI</name>
<dbReference type="Proteomes" id="UP000008909">
    <property type="component" value="Unassembled WGS sequence"/>
</dbReference>
<proteinExistence type="predicted"/>
<keyword evidence="2" id="KW-1185">Reference proteome</keyword>
<evidence type="ECO:0000313" key="1">
    <source>
        <dbReference type="EMBL" id="GAA53232.1"/>
    </source>
</evidence>
<protein>
    <recommendedName>
        <fullName evidence="3">ATP-binding cassette transporter</fullName>
    </recommendedName>
</protein>
<accession>G7YJU9</accession>
<evidence type="ECO:0000313" key="2">
    <source>
        <dbReference type="Proteomes" id="UP000008909"/>
    </source>
</evidence>
<organism evidence="1 2">
    <name type="scientific">Clonorchis sinensis</name>
    <name type="common">Chinese liver fluke</name>
    <dbReference type="NCBI Taxonomy" id="79923"/>
    <lineage>
        <taxon>Eukaryota</taxon>
        <taxon>Metazoa</taxon>
        <taxon>Spiralia</taxon>
        <taxon>Lophotrochozoa</taxon>
        <taxon>Platyhelminthes</taxon>
        <taxon>Trematoda</taxon>
        <taxon>Digenea</taxon>
        <taxon>Opisthorchiida</taxon>
        <taxon>Opisthorchiata</taxon>
        <taxon>Opisthorchiidae</taxon>
        <taxon>Clonorchis</taxon>
    </lineage>
</organism>
<reference key="2">
    <citation type="submission" date="2011-10" db="EMBL/GenBank/DDBJ databases">
        <title>The genome and transcriptome sequence of Clonorchis sinensis provide insights into the carcinogenic liver fluke.</title>
        <authorList>
            <person name="Wang X."/>
            <person name="Huang Y."/>
            <person name="Chen W."/>
            <person name="Liu H."/>
            <person name="Guo L."/>
            <person name="Chen Y."/>
            <person name="Luo F."/>
            <person name="Zhou W."/>
            <person name="Sun J."/>
            <person name="Mao Q."/>
            <person name="Liang P."/>
            <person name="Zhou C."/>
            <person name="Tian Y."/>
            <person name="Men J."/>
            <person name="Lv X."/>
            <person name="Huang L."/>
            <person name="Zhou J."/>
            <person name="Hu Y."/>
            <person name="Li R."/>
            <person name="Zhang F."/>
            <person name="Lei H."/>
            <person name="Li X."/>
            <person name="Hu X."/>
            <person name="Liang C."/>
            <person name="Xu J."/>
            <person name="Wu Z."/>
            <person name="Yu X."/>
        </authorList>
    </citation>
    <scope>NUCLEOTIDE SEQUENCE</scope>
    <source>
        <strain>Henan</strain>
    </source>
</reference>
<reference evidence="1" key="1">
    <citation type="journal article" date="2011" name="Genome Biol.">
        <title>The draft genome of the carcinogenic human liver fluke Clonorchis sinensis.</title>
        <authorList>
            <person name="Wang X."/>
            <person name="Chen W."/>
            <person name="Huang Y."/>
            <person name="Sun J."/>
            <person name="Men J."/>
            <person name="Liu H."/>
            <person name="Luo F."/>
            <person name="Guo L."/>
            <person name="Lv X."/>
            <person name="Deng C."/>
            <person name="Zhou C."/>
            <person name="Fan Y."/>
            <person name="Li X."/>
            <person name="Huang L."/>
            <person name="Hu Y."/>
            <person name="Liang C."/>
            <person name="Hu X."/>
            <person name="Xu J."/>
            <person name="Yu X."/>
        </authorList>
    </citation>
    <scope>NUCLEOTIDE SEQUENCE [LARGE SCALE GENOMIC DNA]</scope>
    <source>
        <strain evidence="1">Henan</strain>
    </source>
</reference>
<evidence type="ECO:0008006" key="3">
    <source>
        <dbReference type="Google" id="ProtNLM"/>
    </source>
</evidence>
<gene>
    <name evidence="1" type="ORF">CLF_109830</name>
</gene>
<dbReference type="EMBL" id="DF143449">
    <property type="protein sequence ID" value="GAA53232.1"/>
    <property type="molecule type" value="Genomic_DNA"/>
</dbReference>
<dbReference type="AlphaFoldDB" id="G7YJU9"/>